<dbReference type="Proteomes" id="UP000244908">
    <property type="component" value="Chromosome"/>
</dbReference>
<name>A0A2Y9U228_9GAMM</name>
<dbReference type="GO" id="GO:0030246">
    <property type="term" value="F:carbohydrate binding"/>
    <property type="evidence" value="ECO:0007669"/>
    <property type="project" value="InterPro"/>
</dbReference>
<dbReference type="GO" id="GO:0005975">
    <property type="term" value="P:carbohydrate metabolic process"/>
    <property type="evidence" value="ECO:0007669"/>
    <property type="project" value="InterPro"/>
</dbReference>
<dbReference type="EMBL" id="CP029185">
    <property type="protein sequence ID" value="AWH90025.1"/>
    <property type="molecule type" value="Genomic_DNA"/>
</dbReference>
<dbReference type="SUPFAM" id="SSF74650">
    <property type="entry name" value="Galactose mutarotase-like"/>
    <property type="match status" value="1"/>
</dbReference>
<dbReference type="CDD" id="cd09021">
    <property type="entry name" value="Aldose_epim_Ec_YphB"/>
    <property type="match status" value="1"/>
</dbReference>
<dbReference type="AlphaFoldDB" id="A0A2Y9U228"/>
<dbReference type="RefSeq" id="WP_108902058.1">
    <property type="nucleotide sequence ID" value="NZ_CP029185.2"/>
</dbReference>
<dbReference type="GO" id="GO:0016853">
    <property type="term" value="F:isomerase activity"/>
    <property type="evidence" value="ECO:0007669"/>
    <property type="project" value="InterPro"/>
</dbReference>
<reference evidence="1 2" key="1">
    <citation type="journal article" date="2019" name="Int. J. Syst. Evol. Microbiol.">
        <title>Limnobaculum parvum gen. nov., sp. nov., isolated from a freshwater lake.</title>
        <authorList>
            <person name="Baek C."/>
            <person name="Shin S.K."/>
            <person name="Yi H."/>
        </authorList>
    </citation>
    <scope>NUCLEOTIDE SEQUENCE [LARGE SCALE GENOMIC DNA]</scope>
    <source>
        <strain evidence="1 2">HYN0051</strain>
    </source>
</reference>
<dbReference type="Pfam" id="PF01263">
    <property type="entry name" value="Aldose_epim"/>
    <property type="match status" value="1"/>
</dbReference>
<proteinExistence type="predicted"/>
<gene>
    <name evidence="1" type="ORF">HYN51_06735</name>
</gene>
<dbReference type="KEGG" id="lpv:HYN51_06735"/>
<sequence>MTLFTLANEALIVKVSSMGGTIEALYGCHERRQVPLLRPGAATGSAGHSSCFPLVPFGNRVKGNRFSFEGETYSLKPNTEWDPHYLHGDGWLNPWQCLEQRDDRLVLEYQHRSELYCYTARQSFELQASSLVVSLSVTNQGEYALPFGLGWHPYFPLTEQTTLQAKADGYWLEEAQWLAGEHQATLPAELDFNQPARLPRHWLNNGFSQWDGRAQIHWPEHRWSLTMTTEPATPCYFIFVSDPSFDEGYQFDYFCVEPMSHAANAHNQEQGGGLKRLAPGETLYQTMRLISQPEV</sequence>
<accession>A0A2Y9U228</accession>
<evidence type="ECO:0000313" key="1">
    <source>
        <dbReference type="EMBL" id="AWH90025.1"/>
    </source>
</evidence>
<keyword evidence="2" id="KW-1185">Reference proteome</keyword>
<dbReference type="InterPro" id="IPR011013">
    <property type="entry name" value="Gal_mutarotase_sf_dom"/>
</dbReference>
<dbReference type="Gene3D" id="2.70.98.10">
    <property type="match status" value="1"/>
</dbReference>
<organism evidence="1 2">
    <name type="scientific">Limnobaculum parvum</name>
    <dbReference type="NCBI Taxonomy" id="2172103"/>
    <lineage>
        <taxon>Bacteria</taxon>
        <taxon>Pseudomonadati</taxon>
        <taxon>Pseudomonadota</taxon>
        <taxon>Gammaproteobacteria</taxon>
        <taxon>Enterobacterales</taxon>
        <taxon>Budviciaceae</taxon>
        <taxon>Limnobaculum</taxon>
    </lineage>
</organism>
<protein>
    <submittedName>
        <fullName evidence="1">Aldose 1-epimerase</fullName>
    </submittedName>
</protein>
<dbReference type="OrthoDB" id="9808779at2"/>
<dbReference type="InterPro" id="IPR014718">
    <property type="entry name" value="GH-type_carb-bd"/>
</dbReference>
<dbReference type="InterPro" id="IPR008183">
    <property type="entry name" value="Aldose_1/G6P_1-epimerase"/>
</dbReference>
<evidence type="ECO:0000313" key="2">
    <source>
        <dbReference type="Proteomes" id="UP000244908"/>
    </source>
</evidence>